<reference evidence="1" key="2">
    <citation type="submission" date="2020-11" db="EMBL/GenBank/DDBJ databases">
        <authorList>
            <person name="McCartney M.A."/>
            <person name="Auch B."/>
            <person name="Kono T."/>
            <person name="Mallez S."/>
            <person name="Becker A."/>
            <person name="Gohl D.M."/>
            <person name="Silverstein K.A.T."/>
            <person name="Koren S."/>
            <person name="Bechman K.B."/>
            <person name="Herman A."/>
            <person name="Abrahante J.E."/>
            <person name="Garbe J."/>
        </authorList>
    </citation>
    <scope>NUCLEOTIDE SEQUENCE</scope>
    <source>
        <strain evidence="1">Duluth1</strain>
        <tissue evidence="1">Whole animal</tissue>
    </source>
</reference>
<name>A0A9D3Y9U0_DREPO</name>
<dbReference type="EMBL" id="JAIWYP010000016">
    <property type="protein sequence ID" value="KAH3694517.1"/>
    <property type="molecule type" value="Genomic_DNA"/>
</dbReference>
<proteinExistence type="predicted"/>
<dbReference type="AlphaFoldDB" id="A0A9D3Y9U0"/>
<protein>
    <submittedName>
        <fullName evidence="1">Uncharacterized protein</fullName>
    </submittedName>
</protein>
<gene>
    <name evidence="1" type="ORF">DPMN_081957</name>
</gene>
<organism evidence="1 2">
    <name type="scientific">Dreissena polymorpha</name>
    <name type="common">Zebra mussel</name>
    <name type="synonym">Mytilus polymorpha</name>
    <dbReference type="NCBI Taxonomy" id="45954"/>
    <lineage>
        <taxon>Eukaryota</taxon>
        <taxon>Metazoa</taxon>
        <taxon>Spiralia</taxon>
        <taxon>Lophotrochozoa</taxon>
        <taxon>Mollusca</taxon>
        <taxon>Bivalvia</taxon>
        <taxon>Autobranchia</taxon>
        <taxon>Heteroconchia</taxon>
        <taxon>Euheterodonta</taxon>
        <taxon>Imparidentia</taxon>
        <taxon>Neoheterodontei</taxon>
        <taxon>Myida</taxon>
        <taxon>Dreissenoidea</taxon>
        <taxon>Dreissenidae</taxon>
        <taxon>Dreissena</taxon>
    </lineage>
</organism>
<reference evidence="1" key="1">
    <citation type="journal article" date="2019" name="bioRxiv">
        <title>The Genome of the Zebra Mussel, Dreissena polymorpha: A Resource for Invasive Species Research.</title>
        <authorList>
            <person name="McCartney M.A."/>
            <person name="Auch B."/>
            <person name="Kono T."/>
            <person name="Mallez S."/>
            <person name="Zhang Y."/>
            <person name="Obille A."/>
            <person name="Becker A."/>
            <person name="Abrahante J.E."/>
            <person name="Garbe J."/>
            <person name="Badalamenti J.P."/>
            <person name="Herman A."/>
            <person name="Mangelson H."/>
            <person name="Liachko I."/>
            <person name="Sullivan S."/>
            <person name="Sone E.D."/>
            <person name="Koren S."/>
            <person name="Silverstein K.A.T."/>
            <person name="Beckman K.B."/>
            <person name="Gohl D.M."/>
        </authorList>
    </citation>
    <scope>NUCLEOTIDE SEQUENCE</scope>
    <source>
        <strain evidence="1">Duluth1</strain>
        <tissue evidence="1">Whole animal</tissue>
    </source>
</reference>
<accession>A0A9D3Y9U0</accession>
<sequence length="55" mass="6264">MMLATIEGYAILIWLCYPYEAWVSAYTAVSAKGAVVKRKLELSCKRLPHKFSEIL</sequence>
<dbReference type="Proteomes" id="UP000828390">
    <property type="component" value="Unassembled WGS sequence"/>
</dbReference>
<evidence type="ECO:0000313" key="1">
    <source>
        <dbReference type="EMBL" id="KAH3694517.1"/>
    </source>
</evidence>
<evidence type="ECO:0000313" key="2">
    <source>
        <dbReference type="Proteomes" id="UP000828390"/>
    </source>
</evidence>
<keyword evidence="2" id="KW-1185">Reference proteome</keyword>
<comment type="caution">
    <text evidence="1">The sequence shown here is derived from an EMBL/GenBank/DDBJ whole genome shotgun (WGS) entry which is preliminary data.</text>
</comment>